<keyword evidence="2" id="KW-1185">Reference proteome</keyword>
<name>A0A918IK75_9ACTN</name>
<dbReference type="EMBL" id="BMTD01000035">
    <property type="protein sequence ID" value="GGV29048.1"/>
    <property type="molecule type" value="Genomic_DNA"/>
</dbReference>
<organism evidence="1 2">
    <name type="scientific">Streptomyces filipinensis</name>
    <dbReference type="NCBI Taxonomy" id="66887"/>
    <lineage>
        <taxon>Bacteria</taxon>
        <taxon>Bacillati</taxon>
        <taxon>Actinomycetota</taxon>
        <taxon>Actinomycetes</taxon>
        <taxon>Kitasatosporales</taxon>
        <taxon>Streptomycetaceae</taxon>
        <taxon>Streptomyces</taxon>
    </lineage>
</organism>
<gene>
    <name evidence="1" type="ORF">GCM10010260_81910</name>
</gene>
<dbReference type="Proteomes" id="UP000618795">
    <property type="component" value="Unassembled WGS sequence"/>
</dbReference>
<reference evidence="1" key="1">
    <citation type="journal article" date="2014" name="Int. J. Syst. Evol. Microbiol.">
        <title>Complete genome sequence of Corynebacterium casei LMG S-19264T (=DSM 44701T), isolated from a smear-ripened cheese.</title>
        <authorList>
            <consortium name="US DOE Joint Genome Institute (JGI-PGF)"/>
            <person name="Walter F."/>
            <person name="Albersmeier A."/>
            <person name="Kalinowski J."/>
            <person name="Ruckert C."/>
        </authorList>
    </citation>
    <scope>NUCLEOTIDE SEQUENCE</scope>
    <source>
        <strain evidence="1">JCM 4369</strain>
    </source>
</reference>
<evidence type="ECO:0000313" key="1">
    <source>
        <dbReference type="EMBL" id="GGV29048.1"/>
    </source>
</evidence>
<comment type="caution">
    <text evidence="1">The sequence shown here is derived from an EMBL/GenBank/DDBJ whole genome shotgun (WGS) entry which is preliminary data.</text>
</comment>
<accession>A0A918IK75</accession>
<reference evidence="1" key="2">
    <citation type="submission" date="2020-09" db="EMBL/GenBank/DDBJ databases">
        <authorList>
            <person name="Sun Q."/>
            <person name="Ohkuma M."/>
        </authorList>
    </citation>
    <scope>NUCLEOTIDE SEQUENCE</scope>
    <source>
        <strain evidence="1">JCM 4369</strain>
    </source>
</reference>
<proteinExistence type="predicted"/>
<dbReference type="RefSeq" id="WP_191878519.1">
    <property type="nucleotide sequence ID" value="NZ_BMTD01000035.1"/>
</dbReference>
<sequence>MSDFLDLLARAEARIEHGNAERSAGADDKARAINAEVTRRGRGGAKALAAELNVSEKTISQAVARARTADDPLRQLPYDTFDRLLAAELRDLPPLPAVHWQTLAWILRGTVVDVTWLEAPGTLLSYEVEDLEEDVVPDAAALAAACRSWSRTQALAVIDAVLRRDDAALPTTGE</sequence>
<dbReference type="AlphaFoldDB" id="A0A918IK75"/>
<evidence type="ECO:0000313" key="2">
    <source>
        <dbReference type="Proteomes" id="UP000618795"/>
    </source>
</evidence>
<protein>
    <submittedName>
        <fullName evidence="1">Uncharacterized protein</fullName>
    </submittedName>
</protein>